<accession>A0A7L9K483</accession>
<keyword evidence="1" id="KW-0812">Transmembrane</keyword>
<organism evidence="2">
    <name type="scientific">Olive leaf yellowing-associated virus</name>
    <dbReference type="NCBI Taxonomy" id="82791"/>
    <lineage>
        <taxon>Viruses</taxon>
        <taxon>Riboviria</taxon>
        <taxon>Orthornavirae</taxon>
        <taxon>Kitrinoviricota</taxon>
        <taxon>Alsuviricetes</taxon>
        <taxon>Martellivirales</taxon>
        <taxon>Closteroviridae</taxon>
        <taxon>Olivavirus</taxon>
        <taxon>Olivavirus flavioleae</taxon>
    </lineage>
</organism>
<sequence>MTLSFQTLLILFTIVNIVLVVLTIVFCFYLANRLIKDEYDNQLFVTRPDGRVDLVSTPISARIKRVFRPTRNIQREHPQIVRNRDAVDQSPF</sequence>
<keyword evidence="1" id="KW-0472">Membrane</keyword>
<dbReference type="EMBL" id="MT809205">
    <property type="protein sequence ID" value="QOK36438.1"/>
    <property type="molecule type" value="Genomic_RNA"/>
</dbReference>
<reference evidence="2" key="1">
    <citation type="journal article" date="2020" name="Plants (Basel)">
        <title>Molecular Characterization of the Complete Coding Sequence of Olive Leaf Yellowing-Associated Virus.</title>
        <authorList>
            <person name="Ruiz-Garcia A.B."/>
            <person name="Candresse T."/>
            <person name="Canales C."/>
            <person name="Moran F."/>
            <person name="Machado de Oliveira C."/>
            <person name="Bertolini E."/>
            <person name="Olmos A."/>
        </authorList>
    </citation>
    <scope>NUCLEOTIDE SEQUENCE</scope>
    <source>
        <strain evidence="2">CS1</strain>
    </source>
</reference>
<name>A0A7L9K483_9CLOS</name>
<keyword evidence="1" id="KW-1133">Transmembrane helix</keyword>
<evidence type="ECO:0000256" key="1">
    <source>
        <dbReference type="SAM" id="Phobius"/>
    </source>
</evidence>
<evidence type="ECO:0000313" key="2">
    <source>
        <dbReference type="EMBL" id="QOK36438.1"/>
    </source>
</evidence>
<proteinExistence type="predicted"/>
<feature type="transmembrane region" description="Helical" evidence="1">
    <location>
        <begin position="6"/>
        <end position="31"/>
    </location>
</feature>
<protein>
    <submittedName>
        <fullName evidence="2">p10</fullName>
    </submittedName>
</protein>